<dbReference type="GO" id="GO:0008061">
    <property type="term" value="F:chitin binding"/>
    <property type="evidence" value="ECO:0007669"/>
    <property type="project" value="UniProtKB-KW"/>
</dbReference>
<evidence type="ECO:0000256" key="1">
    <source>
        <dbReference type="ARBA" id="ARBA00022669"/>
    </source>
</evidence>
<dbReference type="PROSITE" id="PS50940">
    <property type="entry name" value="CHIT_BIND_II"/>
    <property type="match status" value="3"/>
</dbReference>
<dbReference type="Proteomes" id="UP001487740">
    <property type="component" value="Unassembled WGS sequence"/>
</dbReference>
<sequence>MKMWSTVVAPLLLLLLAKGARVTLWLQGRKGTGKIRYLQGGYRYLDNLGQRGMGRWLDGRQGGKRRKKQLQVKNTDAEEIITRKTGTLGGKWNTEEMKARLTLFVSCYGAHGSKEKQEEEEEEMVAVVVAFKVMVVIIGRNQAEGQRRPRPQDTQLAAAPQQQQIVSQCPLPDGFFADAQQCDKYYQCVDNVITEKLCPDGLAFVDHNPRSEKCDYISAVDCTGRPELQPAQPAGACLRQNGYFFHPDETVCNQFFFCAEGTGNLVTCPTGLVFSGKSNNCVWADEAGRAGCSTPGGGPAFECPKVTHDVAVAHPRYADPDDCQYFYVCIDGVNPRRNGCTFGQVFNSALGTCTSPAETPECGNYYTEYFDDYFKTLNTGGRPRGDILAAAFEAGYKIPSHALGKIDRSQSPGVAATFAAAAPAPAPAAAPPRQIPTRRRRPTAAAPAPAAVPVLTGDDSFTLTTGLGAAAQAVPAGPPALAAAPAPTGTRRRRPLVSVRRAQRSETAGQV</sequence>
<keyword evidence="3" id="KW-0677">Repeat</keyword>
<dbReference type="AlphaFoldDB" id="A0AAW0UZ93"/>
<evidence type="ECO:0000313" key="9">
    <source>
        <dbReference type="EMBL" id="KAK8403987.1"/>
    </source>
</evidence>
<dbReference type="InterPro" id="IPR051940">
    <property type="entry name" value="Chitin_bind-dev_reg"/>
</dbReference>
<feature type="signal peptide" evidence="7">
    <location>
        <begin position="1"/>
        <end position="19"/>
    </location>
</feature>
<evidence type="ECO:0000313" key="10">
    <source>
        <dbReference type="Proteomes" id="UP001487740"/>
    </source>
</evidence>
<dbReference type="SMART" id="SM00494">
    <property type="entry name" value="ChtBD2"/>
    <property type="match status" value="3"/>
</dbReference>
<dbReference type="Gene3D" id="2.170.140.10">
    <property type="entry name" value="Chitin binding domain"/>
    <property type="match status" value="3"/>
</dbReference>
<dbReference type="SUPFAM" id="SSF57625">
    <property type="entry name" value="Invertebrate chitin-binding proteins"/>
    <property type="match status" value="3"/>
</dbReference>
<comment type="caution">
    <text evidence="9">The sequence shown here is derived from an EMBL/GenBank/DDBJ whole genome shotgun (WGS) entry which is preliminary data.</text>
</comment>
<keyword evidence="4" id="KW-1015">Disulfide bond</keyword>
<feature type="region of interest" description="Disordered" evidence="6">
    <location>
        <begin position="425"/>
        <end position="451"/>
    </location>
</feature>
<accession>A0AAW0UZ93</accession>
<reference evidence="9 10" key="1">
    <citation type="submission" date="2023-03" db="EMBL/GenBank/DDBJ databases">
        <title>High-quality genome of Scylla paramamosain provides insights in environmental adaptation.</title>
        <authorList>
            <person name="Zhang L."/>
        </authorList>
    </citation>
    <scope>NUCLEOTIDE SEQUENCE [LARGE SCALE GENOMIC DNA]</scope>
    <source>
        <strain evidence="9">LZ_2023a</strain>
        <tissue evidence="9">Muscle</tissue>
    </source>
</reference>
<proteinExistence type="predicted"/>
<dbReference type="PANTHER" id="PTHR23301:SF104">
    <property type="entry name" value="BCDNA.GH02976"/>
    <property type="match status" value="1"/>
</dbReference>
<dbReference type="EMBL" id="JARAKH010000005">
    <property type="protein sequence ID" value="KAK8403987.1"/>
    <property type="molecule type" value="Genomic_DNA"/>
</dbReference>
<dbReference type="GO" id="GO:0005576">
    <property type="term" value="C:extracellular region"/>
    <property type="evidence" value="ECO:0007669"/>
    <property type="project" value="InterPro"/>
</dbReference>
<feature type="domain" description="Chitin-binding type-2" evidence="8">
    <location>
        <begin position="234"/>
        <end position="294"/>
    </location>
</feature>
<keyword evidence="10" id="KW-1185">Reference proteome</keyword>
<dbReference type="PANTHER" id="PTHR23301">
    <property type="entry name" value="CHITIN BINDING PERITROPHIN-A"/>
    <property type="match status" value="1"/>
</dbReference>
<feature type="domain" description="Chitin-binding type-2" evidence="8">
    <location>
        <begin position="300"/>
        <end position="364"/>
    </location>
</feature>
<protein>
    <recommendedName>
        <fullName evidence="8">Chitin-binding type-2 domain-containing protein</fullName>
    </recommendedName>
</protein>
<keyword evidence="1" id="KW-0147">Chitin-binding</keyword>
<keyword evidence="5" id="KW-0325">Glycoprotein</keyword>
<dbReference type="Pfam" id="PF01607">
    <property type="entry name" value="CBM_14"/>
    <property type="match status" value="3"/>
</dbReference>
<evidence type="ECO:0000259" key="8">
    <source>
        <dbReference type="PROSITE" id="PS50940"/>
    </source>
</evidence>
<name>A0AAW0UZ93_SCYPA</name>
<evidence type="ECO:0000256" key="5">
    <source>
        <dbReference type="ARBA" id="ARBA00023180"/>
    </source>
</evidence>
<organism evidence="9 10">
    <name type="scientific">Scylla paramamosain</name>
    <name type="common">Mud crab</name>
    <dbReference type="NCBI Taxonomy" id="85552"/>
    <lineage>
        <taxon>Eukaryota</taxon>
        <taxon>Metazoa</taxon>
        <taxon>Ecdysozoa</taxon>
        <taxon>Arthropoda</taxon>
        <taxon>Crustacea</taxon>
        <taxon>Multicrustacea</taxon>
        <taxon>Malacostraca</taxon>
        <taxon>Eumalacostraca</taxon>
        <taxon>Eucarida</taxon>
        <taxon>Decapoda</taxon>
        <taxon>Pleocyemata</taxon>
        <taxon>Brachyura</taxon>
        <taxon>Eubrachyura</taxon>
        <taxon>Portunoidea</taxon>
        <taxon>Portunidae</taxon>
        <taxon>Portuninae</taxon>
        <taxon>Scylla</taxon>
    </lineage>
</organism>
<feature type="chain" id="PRO_5043508581" description="Chitin-binding type-2 domain-containing protein" evidence="7">
    <location>
        <begin position="20"/>
        <end position="511"/>
    </location>
</feature>
<dbReference type="InterPro" id="IPR002557">
    <property type="entry name" value="Chitin-bd_dom"/>
</dbReference>
<evidence type="ECO:0000256" key="6">
    <source>
        <dbReference type="SAM" id="MobiDB-lite"/>
    </source>
</evidence>
<feature type="compositionally biased region" description="Pro residues" evidence="6">
    <location>
        <begin position="425"/>
        <end position="434"/>
    </location>
</feature>
<evidence type="ECO:0000256" key="7">
    <source>
        <dbReference type="SAM" id="SignalP"/>
    </source>
</evidence>
<evidence type="ECO:0000256" key="2">
    <source>
        <dbReference type="ARBA" id="ARBA00022729"/>
    </source>
</evidence>
<feature type="region of interest" description="Disordered" evidence="6">
    <location>
        <begin position="474"/>
        <end position="511"/>
    </location>
</feature>
<dbReference type="InterPro" id="IPR036508">
    <property type="entry name" value="Chitin-bd_dom_sf"/>
</dbReference>
<gene>
    <name evidence="9" type="ORF">O3P69_000207</name>
</gene>
<evidence type="ECO:0000256" key="4">
    <source>
        <dbReference type="ARBA" id="ARBA00023157"/>
    </source>
</evidence>
<keyword evidence="2 7" id="KW-0732">Signal</keyword>
<feature type="compositionally biased region" description="Low complexity" evidence="6">
    <location>
        <begin position="474"/>
        <end position="489"/>
    </location>
</feature>
<evidence type="ECO:0000256" key="3">
    <source>
        <dbReference type="ARBA" id="ARBA00022737"/>
    </source>
</evidence>
<feature type="domain" description="Chitin-binding type-2" evidence="8">
    <location>
        <begin position="166"/>
        <end position="224"/>
    </location>
</feature>